<comment type="subcellular location">
    <subcellularLocation>
        <location evidence="1">Membrane</location>
        <topology evidence="1">Multi-pass membrane protein</topology>
    </subcellularLocation>
</comment>
<keyword evidence="3 5" id="KW-1133">Transmembrane helix</keyword>
<comment type="caution">
    <text evidence="7">The sequence shown here is derived from an EMBL/GenBank/DDBJ whole genome shotgun (WGS) entry which is preliminary data.</text>
</comment>
<keyword evidence="8" id="KW-1185">Reference proteome</keyword>
<feature type="transmembrane region" description="Helical" evidence="5">
    <location>
        <begin position="42"/>
        <end position="61"/>
    </location>
</feature>
<name>A0A841THR6_9BACL</name>
<reference evidence="7 8" key="1">
    <citation type="submission" date="2020-08" db="EMBL/GenBank/DDBJ databases">
        <title>Cohnella phylogeny.</title>
        <authorList>
            <person name="Dunlap C."/>
        </authorList>
    </citation>
    <scope>NUCLEOTIDE SEQUENCE [LARGE SCALE GENOMIC DNA]</scope>
    <source>
        <strain evidence="7 8">DSM 103658</strain>
    </source>
</reference>
<evidence type="ECO:0000256" key="3">
    <source>
        <dbReference type="ARBA" id="ARBA00022989"/>
    </source>
</evidence>
<evidence type="ECO:0000259" key="6">
    <source>
        <dbReference type="Pfam" id="PF04138"/>
    </source>
</evidence>
<dbReference type="AlphaFoldDB" id="A0A841THR6"/>
<keyword evidence="4 5" id="KW-0472">Membrane</keyword>
<evidence type="ECO:0000313" key="7">
    <source>
        <dbReference type="EMBL" id="MBB6678780.1"/>
    </source>
</evidence>
<evidence type="ECO:0000256" key="5">
    <source>
        <dbReference type="SAM" id="Phobius"/>
    </source>
</evidence>
<dbReference type="EMBL" id="JACJVN010000060">
    <property type="protein sequence ID" value="MBB6678780.1"/>
    <property type="molecule type" value="Genomic_DNA"/>
</dbReference>
<feature type="transmembrane region" description="Helical" evidence="5">
    <location>
        <begin position="7"/>
        <end position="30"/>
    </location>
</feature>
<organism evidence="7 8">
    <name type="scientific">Cohnella lubricantis</name>
    <dbReference type="NCBI Taxonomy" id="2163172"/>
    <lineage>
        <taxon>Bacteria</taxon>
        <taxon>Bacillati</taxon>
        <taxon>Bacillota</taxon>
        <taxon>Bacilli</taxon>
        <taxon>Bacillales</taxon>
        <taxon>Paenibacillaceae</taxon>
        <taxon>Cohnella</taxon>
    </lineage>
</organism>
<accession>A0A841THR6</accession>
<feature type="transmembrane region" description="Helical" evidence="5">
    <location>
        <begin position="73"/>
        <end position="99"/>
    </location>
</feature>
<dbReference type="InterPro" id="IPR007267">
    <property type="entry name" value="GtrA_DPMS_TM"/>
</dbReference>
<evidence type="ECO:0000256" key="1">
    <source>
        <dbReference type="ARBA" id="ARBA00004141"/>
    </source>
</evidence>
<evidence type="ECO:0000256" key="2">
    <source>
        <dbReference type="ARBA" id="ARBA00022692"/>
    </source>
</evidence>
<keyword evidence="2 5" id="KW-0812">Transmembrane</keyword>
<dbReference type="GO" id="GO:0000271">
    <property type="term" value="P:polysaccharide biosynthetic process"/>
    <property type="evidence" value="ECO:0007669"/>
    <property type="project" value="InterPro"/>
</dbReference>
<feature type="domain" description="GtrA/DPMS transmembrane" evidence="6">
    <location>
        <begin position="11"/>
        <end position="132"/>
    </location>
</feature>
<proteinExistence type="predicted"/>
<evidence type="ECO:0000256" key="4">
    <source>
        <dbReference type="ARBA" id="ARBA00023136"/>
    </source>
</evidence>
<protein>
    <submittedName>
        <fullName evidence="7">GtrA family protein</fullName>
    </submittedName>
</protein>
<dbReference type="Proteomes" id="UP000574133">
    <property type="component" value="Unassembled WGS sequence"/>
</dbReference>
<evidence type="ECO:0000313" key="8">
    <source>
        <dbReference type="Proteomes" id="UP000574133"/>
    </source>
</evidence>
<feature type="transmembrane region" description="Helical" evidence="5">
    <location>
        <begin position="111"/>
        <end position="133"/>
    </location>
</feature>
<dbReference type="RefSeq" id="WP_185180065.1">
    <property type="nucleotide sequence ID" value="NZ_CBCSEP010000003.1"/>
</dbReference>
<gene>
    <name evidence="7" type="ORF">H4Q31_15930</name>
</gene>
<dbReference type="Pfam" id="PF04138">
    <property type="entry name" value="GtrA_DPMS_TM"/>
    <property type="match status" value="1"/>
</dbReference>
<sequence length="148" mass="16843">MRHFLRQFISFAGISGVGWLLDFLLFSLLIERFDVNAFWGNITSASLSVTFVFFAATRKVFLEVCVKSKGMKFFIYLLYQLCSIILFSLLIRLIAQLLVPVEGIISINLELAGKVICTPFSLATNYIFMRLLIEKWSFHRSSINGGAK</sequence>
<dbReference type="GO" id="GO:0016020">
    <property type="term" value="C:membrane"/>
    <property type="evidence" value="ECO:0007669"/>
    <property type="project" value="UniProtKB-SubCell"/>
</dbReference>